<evidence type="ECO:0000313" key="6">
    <source>
        <dbReference type="EMBL" id="SBS34164.1"/>
    </source>
</evidence>
<dbReference type="Pfam" id="PF12740">
    <property type="entry name" value="PETase"/>
    <property type="match status" value="1"/>
</dbReference>
<dbReference type="RefSeq" id="WP_067017794.1">
    <property type="nucleotide sequence ID" value="NZ_FLOB01000007.1"/>
</dbReference>
<dbReference type="PANTHER" id="PTHR10272">
    <property type="entry name" value="PLATELET-ACTIVATING FACTOR ACETYLHYDROLASE"/>
    <property type="match status" value="1"/>
</dbReference>
<name>A0A1A8TM56_9GAMM</name>
<gene>
    <name evidence="6" type="ORF">MSP8886_02984</name>
</gene>
<dbReference type="PIRSF" id="PIRSF031982">
    <property type="entry name" value="UCP031982_abhydr"/>
    <property type="match status" value="1"/>
</dbReference>
<sequence>MKLVLVLMLLAMGMTSKVSAQGAVGFEQIILYPGSDRPLKTSIWYPSQTRFPLEKIAENAAFIGTDVVRIGTPMTGSFPLIVISHGYRGNWRNQNWLATKLAHDGYIVAAIDHPGTTTFDHSPQAAAQWWQRPKDISRLLDWLLHSSMWRRDINRHDITAIGHSLGGWTVMLLAGAQFDRSQLRQECIAKPNPRICGLMPELGLDKPQIGEPTGSLKDKRIKRVVSLDLGLARSLLRHSLQTLTTPTLILAAGVDIGDLPQAEESGFLAKHIPKNRRHYIVYPDAAHFSFIQLCKPGAITMIDKENPGDGIVCRDGKGRSRKALHQAMYQDILSFLRQS</sequence>
<dbReference type="STRING" id="1792290.MSP8886_02984"/>
<evidence type="ECO:0000256" key="2">
    <source>
        <dbReference type="ARBA" id="ARBA00022963"/>
    </source>
</evidence>
<keyword evidence="3" id="KW-0443">Lipid metabolism</keyword>
<evidence type="ECO:0000313" key="7">
    <source>
        <dbReference type="Proteomes" id="UP000092544"/>
    </source>
</evidence>
<accession>A0A1A8TM56</accession>
<protein>
    <submittedName>
        <fullName evidence="6">Alpha/beta hydrolase family protein</fullName>
    </submittedName>
</protein>
<keyword evidence="7" id="KW-1185">Reference proteome</keyword>
<dbReference type="SUPFAM" id="SSF53474">
    <property type="entry name" value="alpha/beta-Hydrolases"/>
    <property type="match status" value="1"/>
</dbReference>
<feature type="chain" id="PRO_5008379149" evidence="4">
    <location>
        <begin position="21"/>
        <end position="339"/>
    </location>
</feature>
<dbReference type="InterPro" id="IPR016986">
    <property type="entry name" value="UCP031982_abhydr"/>
</dbReference>
<feature type="domain" description="PET hydrolase/cutinase-like" evidence="5">
    <location>
        <begin position="64"/>
        <end position="172"/>
    </location>
</feature>
<evidence type="ECO:0000256" key="1">
    <source>
        <dbReference type="ARBA" id="ARBA00022801"/>
    </source>
</evidence>
<organism evidence="6 7">
    <name type="scientific">Marinomonas spartinae</name>
    <dbReference type="NCBI Taxonomy" id="1792290"/>
    <lineage>
        <taxon>Bacteria</taxon>
        <taxon>Pseudomonadati</taxon>
        <taxon>Pseudomonadota</taxon>
        <taxon>Gammaproteobacteria</taxon>
        <taxon>Oceanospirillales</taxon>
        <taxon>Oceanospirillaceae</taxon>
        <taxon>Marinomonas</taxon>
    </lineage>
</organism>
<proteinExistence type="predicted"/>
<dbReference type="InterPro" id="IPR041127">
    <property type="entry name" value="PET_hydrolase/cutinase-like"/>
</dbReference>
<evidence type="ECO:0000259" key="5">
    <source>
        <dbReference type="Pfam" id="PF12740"/>
    </source>
</evidence>
<keyword evidence="1 6" id="KW-0378">Hydrolase</keyword>
<evidence type="ECO:0000256" key="3">
    <source>
        <dbReference type="ARBA" id="ARBA00023098"/>
    </source>
</evidence>
<feature type="signal peptide" evidence="4">
    <location>
        <begin position="1"/>
        <end position="20"/>
    </location>
</feature>
<reference evidence="6 7" key="1">
    <citation type="submission" date="2016-06" db="EMBL/GenBank/DDBJ databases">
        <authorList>
            <person name="Kjaerup R.B."/>
            <person name="Dalgaard T.S."/>
            <person name="Juul-Madsen H.R."/>
        </authorList>
    </citation>
    <scope>NUCLEOTIDE SEQUENCE [LARGE SCALE GENOMIC DNA]</scope>
    <source>
        <strain evidence="6 7">CECT 8886</strain>
    </source>
</reference>
<dbReference type="GO" id="GO:0016042">
    <property type="term" value="P:lipid catabolic process"/>
    <property type="evidence" value="ECO:0007669"/>
    <property type="project" value="UniProtKB-KW"/>
</dbReference>
<dbReference type="Gene3D" id="3.40.50.1820">
    <property type="entry name" value="alpha/beta hydrolase"/>
    <property type="match status" value="1"/>
</dbReference>
<dbReference type="GO" id="GO:0003847">
    <property type="term" value="F:1-alkyl-2-acetylglycerophosphocholine esterase activity"/>
    <property type="evidence" value="ECO:0007669"/>
    <property type="project" value="TreeGrafter"/>
</dbReference>
<evidence type="ECO:0000256" key="4">
    <source>
        <dbReference type="SAM" id="SignalP"/>
    </source>
</evidence>
<dbReference type="Proteomes" id="UP000092544">
    <property type="component" value="Unassembled WGS sequence"/>
</dbReference>
<dbReference type="AlphaFoldDB" id="A0A1A8TM56"/>
<keyword evidence="4" id="KW-0732">Signal</keyword>
<dbReference type="PANTHER" id="PTHR10272:SF0">
    <property type="entry name" value="PLATELET-ACTIVATING FACTOR ACETYLHYDROLASE"/>
    <property type="match status" value="1"/>
</dbReference>
<keyword evidence="2" id="KW-0442">Lipid degradation</keyword>
<dbReference type="InterPro" id="IPR029058">
    <property type="entry name" value="AB_hydrolase_fold"/>
</dbReference>
<dbReference type="EMBL" id="FLOB01000007">
    <property type="protein sequence ID" value="SBS34164.1"/>
    <property type="molecule type" value="Genomic_DNA"/>
</dbReference>
<dbReference type="OrthoDB" id="192696at2"/>